<dbReference type="EMBL" id="JAABNT010000017">
    <property type="protein sequence ID" value="NEK24550.1"/>
    <property type="molecule type" value="Genomic_DNA"/>
</dbReference>
<dbReference type="Proteomes" id="UP000468591">
    <property type="component" value="Unassembled WGS sequence"/>
</dbReference>
<reference evidence="2 3" key="1">
    <citation type="submission" date="2020-01" db="EMBL/GenBank/DDBJ databases">
        <title>Sulfitobacter sediminilitoris sp. nov., isolated from a tidal flat.</title>
        <authorList>
            <person name="Park S."/>
            <person name="Yoon J.-H."/>
        </authorList>
    </citation>
    <scope>NUCLEOTIDE SEQUENCE [LARGE SCALE GENOMIC DNA]</scope>
    <source>
        <strain evidence="2 3">JBTF-M27</strain>
    </source>
</reference>
<evidence type="ECO:0000259" key="1">
    <source>
        <dbReference type="Pfam" id="PF13403"/>
    </source>
</evidence>
<feature type="domain" description="Hedgehog/Intein (Hint)" evidence="1">
    <location>
        <begin position="142"/>
        <end position="288"/>
    </location>
</feature>
<evidence type="ECO:0000313" key="3">
    <source>
        <dbReference type="Proteomes" id="UP000468591"/>
    </source>
</evidence>
<protein>
    <recommendedName>
        <fullName evidence="1">Hedgehog/Intein (Hint) domain-containing protein</fullName>
    </recommendedName>
</protein>
<dbReference type="SUPFAM" id="SSF51294">
    <property type="entry name" value="Hedgehog/intein (Hint) domain"/>
    <property type="match status" value="1"/>
</dbReference>
<dbReference type="Pfam" id="PF13403">
    <property type="entry name" value="Hint_2"/>
    <property type="match status" value="1"/>
</dbReference>
<sequence>MATFNYSGYDDDQITWPGGTVSNGDTITFTQPTDHTISITDNDSTLVDGTDDRDDEDTSQTAIVYDEFGAVETSGQIQPRNEITLNDGTNTYYMTEVYIAATNSYYYIFQDPAPSLNVEYTVTNVSSPNSTTYAELSEPGIVCFTSGTLIATPQGDCRVEDLQPGDMVMTLDRGAQSILWIGQRRVSWHEMKQRKGMRPFLVRAHTFGPAYLARDTLFPRQHRILITEGMVHHQAVSSAGVLAPVHTLTNVPGIEEQCPPGGVTYFHILTRNHNLLWSNGVATESFLVTEYSSTLAKGAANAIVHCPSEIGLAKMDPARPILQNRLAREVALTVQAPDGFEEAATGT</sequence>
<dbReference type="InterPro" id="IPR028992">
    <property type="entry name" value="Hedgehog/Intein_dom"/>
</dbReference>
<accession>A0A6P0CGQ0</accession>
<keyword evidence="3" id="KW-1185">Reference proteome</keyword>
<dbReference type="Gene3D" id="2.170.16.10">
    <property type="entry name" value="Hedgehog/Intein (Hint) domain"/>
    <property type="match status" value="1"/>
</dbReference>
<dbReference type="AlphaFoldDB" id="A0A6P0CGQ0"/>
<proteinExistence type="predicted"/>
<gene>
    <name evidence="2" type="ORF">GV827_19395</name>
</gene>
<organism evidence="2 3">
    <name type="scientific">Sulfitobacter sediminilitoris</name>
    <dbReference type="NCBI Taxonomy" id="2698830"/>
    <lineage>
        <taxon>Bacteria</taxon>
        <taxon>Pseudomonadati</taxon>
        <taxon>Pseudomonadota</taxon>
        <taxon>Alphaproteobacteria</taxon>
        <taxon>Rhodobacterales</taxon>
        <taxon>Roseobacteraceae</taxon>
        <taxon>Sulfitobacter</taxon>
    </lineage>
</organism>
<dbReference type="RefSeq" id="WP_164355475.1">
    <property type="nucleotide sequence ID" value="NZ_JAABNT010000017.1"/>
</dbReference>
<evidence type="ECO:0000313" key="2">
    <source>
        <dbReference type="EMBL" id="NEK24550.1"/>
    </source>
</evidence>
<dbReference type="InterPro" id="IPR036844">
    <property type="entry name" value="Hint_dom_sf"/>
</dbReference>
<comment type="caution">
    <text evidence="2">The sequence shown here is derived from an EMBL/GenBank/DDBJ whole genome shotgun (WGS) entry which is preliminary data.</text>
</comment>
<name>A0A6P0CGQ0_9RHOB</name>